<gene>
    <name evidence="2" type="ORF">BST37_15660</name>
    <name evidence="1" type="ORF">MNVI_24170</name>
</gene>
<evidence type="ECO:0000313" key="3">
    <source>
        <dbReference type="Proteomes" id="UP000192374"/>
    </source>
</evidence>
<proteinExistence type="predicted"/>
<sequence length="266" mass="28782">MPRFRDHSPAQSQVILLGDHDTVRHRDDMSELAAQQACAIAEDFSFSPGEAASNDDLTQVDAVVSALGRAIADRMDIWLPFPGPDFGREQHWRRLSLVLQRHGLNVRFGRELAPCPATGGYSEVDIALRREVQAVDDLDNAALAAAGVESLGREIELALVAAVAPSPVMAAVRRVPAGAGTEAAPRTESAWPPVLPAPTAPWAQRQPMLKRYVRWLVHDCGVTQVATARVLNSAGQRTPKGRRWRPATVSALLNGRYDHGAADGRA</sequence>
<evidence type="ECO:0000313" key="1">
    <source>
        <dbReference type="EMBL" id="BBY07099.1"/>
    </source>
</evidence>
<reference evidence="2 3" key="1">
    <citation type="submission" date="2017-02" db="EMBL/GenBank/DDBJ databases">
        <title>The new phylogeny of genus Mycobacterium.</title>
        <authorList>
            <person name="Tortoli E."/>
            <person name="Trovato A."/>
            <person name="Cirillo D.M."/>
        </authorList>
    </citation>
    <scope>NUCLEOTIDE SEQUENCE [LARGE SCALE GENOMIC DNA]</scope>
    <source>
        <strain evidence="2 3">DSM 45145</strain>
    </source>
</reference>
<dbReference type="AlphaFoldDB" id="A0A7I7PF16"/>
<evidence type="ECO:0000313" key="2">
    <source>
        <dbReference type="EMBL" id="ORB12680.1"/>
    </source>
</evidence>
<dbReference type="EMBL" id="AP022583">
    <property type="protein sequence ID" value="BBY07099.1"/>
    <property type="molecule type" value="Genomic_DNA"/>
</dbReference>
<dbReference type="KEGG" id="mnv:MNVI_24170"/>
<reference evidence="1 4" key="2">
    <citation type="journal article" date="2019" name="Emerg. Microbes Infect.">
        <title>Comprehensive subspecies identification of 175 nontuberculous mycobacteria species based on 7547 genomic profiles.</title>
        <authorList>
            <person name="Matsumoto Y."/>
            <person name="Kinjo T."/>
            <person name="Motooka D."/>
            <person name="Nabeya D."/>
            <person name="Jung N."/>
            <person name="Uechi K."/>
            <person name="Horii T."/>
            <person name="Iida T."/>
            <person name="Fujita J."/>
            <person name="Nakamura S."/>
        </authorList>
    </citation>
    <scope>NUCLEOTIDE SEQUENCE [LARGE SCALE GENOMIC DNA]</scope>
    <source>
        <strain evidence="1 4">JCM 16367</strain>
    </source>
</reference>
<name>A0A7I7PF16_9MYCO</name>
<keyword evidence="3" id="KW-1185">Reference proteome</keyword>
<dbReference type="EMBL" id="MVIC01000031">
    <property type="protein sequence ID" value="ORB12680.1"/>
    <property type="molecule type" value="Genomic_DNA"/>
</dbReference>
<dbReference type="OrthoDB" id="4718924at2"/>
<reference evidence="1" key="3">
    <citation type="submission" date="2020-02" db="EMBL/GenBank/DDBJ databases">
        <authorList>
            <person name="Matsumoto Y."/>
            <person name="Motooka D."/>
            <person name="Nakamura S."/>
        </authorList>
    </citation>
    <scope>NUCLEOTIDE SEQUENCE</scope>
    <source>
        <strain evidence="1">JCM 16367</strain>
    </source>
</reference>
<protein>
    <recommendedName>
        <fullName evidence="5">Recombinase domain-containing protein</fullName>
    </recommendedName>
</protein>
<dbReference type="Proteomes" id="UP000192374">
    <property type="component" value="Unassembled WGS sequence"/>
</dbReference>
<evidence type="ECO:0000313" key="4">
    <source>
        <dbReference type="Proteomes" id="UP000466894"/>
    </source>
</evidence>
<organism evidence="1 4">
    <name type="scientific">Mycobacterium noviomagense</name>
    <dbReference type="NCBI Taxonomy" id="459858"/>
    <lineage>
        <taxon>Bacteria</taxon>
        <taxon>Bacillati</taxon>
        <taxon>Actinomycetota</taxon>
        <taxon>Actinomycetes</taxon>
        <taxon>Mycobacteriales</taxon>
        <taxon>Mycobacteriaceae</taxon>
        <taxon>Mycobacterium</taxon>
    </lineage>
</organism>
<accession>A0A7I7PF16</accession>
<dbReference type="RefSeq" id="WP_083088681.1">
    <property type="nucleotide sequence ID" value="NZ_AP022583.1"/>
</dbReference>
<evidence type="ECO:0008006" key="5">
    <source>
        <dbReference type="Google" id="ProtNLM"/>
    </source>
</evidence>
<dbReference type="Proteomes" id="UP000466894">
    <property type="component" value="Chromosome"/>
</dbReference>